<keyword evidence="1" id="KW-0812">Transmembrane</keyword>
<reference evidence="2 3" key="1">
    <citation type="submission" date="2021-09" db="EMBL/GenBank/DDBJ databases">
        <title>Genomic insights and catalytic innovation underlie evolution of tropane alkaloids biosynthesis.</title>
        <authorList>
            <person name="Wang Y.-J."/>
            <person name="Tian T."/>
            <person name="Huang J.-P."/>
            <person name="Huang S.-X."/>
        </authorList>
    </citation>
    <scope>NUCLEOTIDE SEQUENCE [LARGE SCALE GENOMIC DNA]</scope>
    <source>
        <strain evidence="2">KIB-2018</strain>
        <tissue evidence="2">Leaf</tissue>
    </source>
</reference>
<dbReference type="AlphaFoldDB" id="A0AAV8S7P9"/>
<feature type="transmembrane region" description="Helical" evidence="1">
    <location>
        <begin position="73"/>
        <end position="96"/>
    </location>
</feature>
<keyword evidence="3" id="KW-1185">Reference proteome</keyword>
<protein>
    <submittedName>
        <fullName evidence="2">Uncharacterized protein</fullName>
    </submittedName>
</protein>
<evidence type="ECO:0000313" key="2">
    <source>
        <dbReference type="EMBL" id="KAJ8748221.1"/>
    </source>
</evidence>
<proteinExistence type="predicted"/>
<organism evidence="2 3">
    <name type="scientific">Erythroxylum novogranatense</name>
    <dbReference type="NCBI Taxonomy" id="1862640"/>
    <lineage>
        <taxon>Eukaryota</taxon>
        <taxon>Viridiplantae</taxon>
        <taxon>Streptophyta</taxon>
        <taxon>Embryophyta</taxon>
        <taxon>Tracheophyta</taxon>
        <taxon>Spermatophyta</taxon>
        <taxon>Magnoliopsida</taxon>
        <taxon>eudicotyledons</taxon>
        <taxon>Gunneridae</taxon>
        <taxon>Pentapetalae</taxon>
        <taxon>rosids</taxon>
        <taxon>fabids</taxon>
        <taxon>Malpighiales</taxon>
        <taxon>Erythroxylaceae</taxon>
        <taxon>Erythroxylum</taxon>
    </lineage>
</organism>
<name>A0AAV8S7P9_9ROSI</name>
<sequence length="102" mass="11421">MQINRVSVKIRLDVGILRIEKKTLAWSLRSNYLIFGPAAFSQHPLIFSLVSWPLFCSNVVPGCFMAASDVLNYFFSVGVWCTAYIAVAILSSFRVFSSLCGY</sequence>
<keyword evidence="1" id="KW-1133">Transmembrane helix</keyword>
<dbReference type="EMBL" id="JAIWQS010000012">
    <property type="protein sequence ID" value="KAJ8748221.1"/>
    <property type="molecule type" value="Genomic_DNA"/>
</dbReference>
<accession>A0AAV8S7P9</accession>
<gene>
    <name evidence="2" type="ORF">K2173_000629</name>
</gene>
<dbReference type="Proteomes" id="UP001159364">
    <property type="component" value="Linkage Group LG12"/>
</dbReference>
<keyword evidence="1" id="KW-0472">Membrane</keyword>
<evidence type="ECO:0000256" key="1">
    <source>
        <dbReference type="SAM" id="Phobius"/>
    </source>
</evidence>
<comment type="caution">
    <text evidence="2">The sequence shown here is derived from an EMBL/GenBank/DDBJ whole genome shotgun (WGS) entry which is preliminary data.</text>
</comment>
<evidence type="ECO:0000313" key="3">
    <source>
        <dbReference type="Proteomes" id="UP001159364"/>
    </source>
</evidence>